<dbReference type="GO" id="GO:0005737">
    <property type="term" value="C:cytoplasm"/>
    <property type="evidence" value="ECO:0007669"/>
    <property type="project" value="TreeGrafter"/>
</dbReference>
<dbReference type="EMBL" id="CP074694">
    <property type="protein sequence ID" value="QVL33503.1"/>
    <property type="molecule type" value="Genomic_DNA"/>
</dbReference>
<evidence type="ECO:0000256" key="4">
    <source>
        <dbReference type="SAM" id="SignalP"/>
    </source>
</evidence>
<dbReference type="SUPFAM" id="SSF49899">
    <property type="entry name" value="Concanavalin A-like lectins/glucanases"/>
    <property type="match status" value="1"/>
</dbReference>
<keyword evidence="7" id="KW-1185">Reference proteome</keyword>
<dbReference type="PANTHER" id="PTHR42800">
    <property type="entry name" value="EXOINULINASE INUD (AFU_ORTHOLOGUE AFUA_5G00480)"/>
    <property type="match status" value="1"/>
</dbReference>
<evidence type="ECO:0000256" key="3">
    <source>
        <dbReference type="ARBA" id="ARBA00023295"/>
    </source>
</evidence>
<keyword evidence="3" id="KW-0326">Glycosidase</keyword>
<dbReference type="InterPro" id="IPR023296">
    <property type="entry name" value="Glyco_hydro_beta-prop_sf"/>
</dbReference>
<protein>
    <submittedName>
        <fullName evidence="6">Glycoside hydrolase family 32 protein</fullName>
    </submittedName>
</protein>
<comment type="similarity">
    <text evidence="1">Belongs to the glycosyl hydrolase 32 family.</text>
</comment>
<reference evidence="6" key="1">
    <citation type="submission" date="2021-05" db="EMBL/GenBank/DDBJ databases">
        <title>Complete genome sequence of the cellulolytic planctomycete Telmatocola sphagniphila SP2T and characterization of the first cellulase from planctomycetes.</title>
        <authorList>
            <person name="Rakitin A.L."/>
            <person name="Beletsky A.V."/>
            <person name="Naumoff D.G."/>
            <person name="Kulichevskaya I.S."/>
            <person name="Mardanov A.V."/>
            <person name="Ravin N.V."/>
            <person name="Dedysh S.N."/>
        </authorList>
    </citation>
    <scope>NUCLEOTIDE SEQUENCE</scope>
    <source>
        <strain evidence="6">SP2T</strain>
    </source>
</reference>
<dbReference type="InterPro" id="IPR001362">
    <property type="entry name" value="Glyco_hydro_32"/>
</dbReference>
<feature type="signal peptide" evidence="4">
    <location>
        <begin position="1"/>
        <end position="19"/>
    </location>
</feature>
<keyword evidence="4" id="KW-0732">Signal</keyword>
<evidence type="ECO:0000313" key="7">
    <source>
        <dbReference type="Proteomes" id="UP000676194"/>
    </source>
</evidence>
<dbReference type="InterPro" id="IPR013320">
    <property type="entry name" value="ConA-like_dom_sf"/>
</dbReference>
<name>A0A8E6EZ95_9BACT</name>
<dbReference type="KEGG" id="tsph:KIH39_06220"/>
<dbReference type="CDD" id="cd18622">
    <property type="entry name" value="GH32_Inu-like"/>
    <property type="match status" value="1"/>
</dbReference>
<keyword evidence="2 6" id="KW-0378">Hydrolase</keyword>
<dbReference type="GO" id="GO:0005987">
    <property type="term" value="P:sucrose catabolic process"/>
    <property type="evidence" value="ECO:0007669"/>
    <property type="project" value="TreeGrafter"/>
</dbReference>
<evidence type="ECO:0000256" key="2">
    <source>
        <dbReference type="ARBA" id="ARBA00022801"/>
    </source>
</evidence>
<sequence>MKYLTLLTWFLAFYSIAFAKNREEPDLLIADFEGETYGDWKTTGEAFGPGPAKGTLPNQMHVTGYKGKGLVNSYFQGDDSVGTLTSPSFKLERKFINFLIGGGKNQEKLSMNLIIENKVVRKSTGSNDKPGGSELLEADSWDVGEFLGKNAVIQIVDHAQGGWGHILVDHIVQSNKKAALSKRDVLRDFQIEKKYLNIPIKNGSPAKVLTLLVDGREEVQNGIELADGEPDWWAVMDVSKYHGRKITLKVDKLTEDSKALSSIVQSEHKRDSENLYQKKNRGQFHFSSQRGWLNDPNGLVYFNGEYHLFYQHNPYGWSWGNMHWGHAVSNDLLHWKELGDALAPDRFGPMFSGSAVVDWKNTSGFGTEGKPPIVLIYTAAGNPTTQCIAFSTDGRTFTKYDRNPVLPQITGGNRDPKVFWYEPTQRWVMVLYVELQGKHTVHFFNSANLKDWTLASIIESPAPKTNLLFECPDFFELPIDGDKNQRKWILTAANSEYLIGQFDGKKFTPESGRLTGQRGRGFYAAQTYSDVPSKDGRRIQIGWFQTVTPGVPFNQSMTIPLELKLTSTSEGPRMTWNPVREMDSLRVRSKKLAPITLKEGSENPLAEFSAELVEIRLEFEPGKESVLNLNVRGAQLSYDSKTEMLSVNNVKVHAPMQLRKQQIAVYCDRTGLEVFASSGLIYVPLPFQPKAADKNLSLKVTSGVVQANSLQVHELSSIWK</sequence>
<accession>A0A8E6EZ95</accession>
<dbReference type="RefSeq" id="WP_213498392.1">
    <property type="nucleotide sequence ID" value="NZ_CP074694.1"/>
</dbReference>
<proteinExistence type="inferred from homology"/>
<dbReference type="AlphaFoldDB" id="A0A8E6EZ95"/>
<dbReference type="SMART" id="SM00640">
    <property type="entry name" value="Glyco_32"/>
    <property type="match status" value="1"/>
</dbReference>
<gene>
    <name evidence="6" type="ORF">KIH39_06220</name>
</gene>
<feature type="chain" id="PRO_5034063851" evidence="4">
    <location>
        <begin position="20"/>
        <end position="720"/>
    </location>
</feature>
<organism evidence="6 7">
    <name type="scientific">Telmatocola sphagniphila</name>
    <dbReference type="NCBI Taxonomy" id="1123043"/>
    <lineage>
        <taxon>Bacteria</taxon>
        <taxon>Pseudomonadati</taxon>
        <taxon>Planctomycetota</taxon>
        <taxon>Planctomycetia</taxon>
        <taxon>Gemmatales</taxon>
        <taxon>Gemmataceae</taxon>
    </lineage>
</organism>
<feature type="domain" description="Glycosyl hydrolase family 32 N-terminal" evidence="5">
    <location>
        <begin position="285"/>
        <end position="567"/>
    </location>
</feature>
<dbReference type="Pfam" id="PF00251">
    <property type="entry name" value="Glyco_hydro_32N"/>
    <property type="match status" value="1"/>
</dbReference>
<dbReference type="Gene3D" id="2.115.10.20">
    <property type="entry name" value="Glycosyl hydrolase domain, family 43"/>
    <property type="match status" value="1"/>
</dbReference>
<evidence type="ECO:0000256" key="1">
    <source>
        <dbReference type="ARBA" id="ARBA00009902"/>
    </source>
</evidence>
<dbReference type="PANTHER" id="PTHR42800:SF1">
    <property type="entry name" value="EXOINULINASE INUD (AFU_ORTHOLOGUE AFUA_5G00480)"/>
    <property type="match status" value="1"/>
</dbReference>
<dbReference type="GO" id="GO:0004575">
    <property type="term" value="F:sucrose alpha-glucosidase activity"/>
    <property type="evidence" value="ECO:0007669"/>
    <property type="project" value="TreeGrafter"/>
</dbReference>
<dbReference type="Gene3D" id="2.60.120.560">
    <property type="entry name" value="Exo-inulinase, domain 1"/>
    <property type="match status" value="1"/>
</dbReference>
<evidence type="ECO:0000259" key="5">
    <source>
        <dbReference type="Pfam" id="PF00251"/>
    </source>
</evidence>
<dbReference type="Proteomes" id="UP000676194">
    <property type="component" value="Chromosome"/>
</dbReference>
<evidence type="ECO:0000313" key="6">
    <source>
        <dbReference type="EMBL" id="QVL33503.1"/>
    </source>
</evidence>
<dbReference type="SUPFAM" id="SSF75005">
    <property type="entry name" value="Arabinanase/levansucrase/invertase"/>
    <property type="match status" value="1"/>
</dbReference>
<dbReference type="InterPro" id="IPR013148">
    <property type="entry name" value="Glyco_hydro_32_N"/>
</dbReference>